<evidence type="ECO:0000313" key="3">
    <source>
        <dbReference type="Proteomes" id="UP000652430"/>
    </source>
</evidence>
<dbReference type="EMBL" id="BNAQ01000001">
    <property type="protein sequence ID" value="GHH10269.1"/>
    <property type="molecule type" value="Genomic_DNA"/>
</dbReference>
<dbReference type="InterPro" id="IPR016181">
    <property type="entry name" value="Acyl_CoA_acyltransferase"/>
</dbReference>
<dbReference type="PROSITE" id="PS51186">
    <property type="entry name" value="GNAT"/>
    <property type="match status" value="1"/>
</dbReference>
<gene>
    <name evidence="2" type="ORF">GCM10008023_07850</name>
</gene>
<evidence type="ECO:0000313" key="2">
    <source>
        <dbReference type="EMBL" id="GHH10269.1"/>
    </source>
</evidence>
<dbReference type="Pfam" id="PF13302">
    <property type="entry name" value="Acetyltransf_3"/>
    <property type="match status" value="1"/>
</dbReference>
<dbReference type="PANTHER" id="PTHR43792:SF1">
    <property type="entry name" value="N-ACETYLTRANSFERASE DOMAIN-CONTAINING PROTEIN"/>
    <property type="match status" value="1"/>
</dbReference>
<protein>
    <submittedName>
        <fullName evidence="2">N-acetyltransferase</fullName>
    </submittedName>
</protein>
<dbReference type="Gene3D" id="3.40.630.30">
    <property type="match status" value="1"/>
</dbReference>
<dbReference type="SUPFAM" id="SSF55729">
    <property type="entry name" value="Acyl-CoA N-acyltransferases (Nat)"/>
    <property type="match status" value="1"/>
</dbReference>
<comment type="caution">
    <text evidence="2">The sequence shown here is derived from an EMBL/GenBank/DDBJ whole genome shotgun (WGS) entry which is preliminary data.</text>
</comment>
<name>A0ABQ3LAE4_9SPHN</name>
<organism evidence="2 3">
    <name type="scientific">Sphingomonas glacialis</name>
    <dbReference type="NCBI Taxonomy" id="658225"/>
    <lineage>
        <taxon>Bacteria</taxon>
        <taxon>Pseudomonadati</taxon>
        <taxon>Pseudomonadota</taxon>
        <taxon>Alphaproteobacteria</taxon>
        <taxon>Sphingomonadales</taxon>
        <taxon>Sphingomonadaceae</taxon>
        <taxon>Sphingomonas</taxon>
    </lineage>
</organism>
<feature type="domain" description="N-acetyltransferase" evidence="1">
    <location>
        <begin position="7"/>
        <end position="174"/>
    </location>
</feature>
<dbReference type="InterPro" id="IPR051531">
    <property type="entry name" value="N-acetyltransferase"/>
</dbReference>
<dbReference type="Proteomes" id="UP000652430">
    <property type="component" value="Unassembled WGS sequence"/>
</dbReference>
<keyword evidence="3" id="KW-1185">Reference proteome</keyword>
<dbReference type="InterPro" id="IPR000182">
    <property type="entry name" value="GNAT_dom"/>
</dbReference>
<proteinExistence type="predicted"/>
<reference evidence="3" key="1">
    <citation type="journal article" date="2019" name="Int. J. Syst. Evol. Microbiol.">
        <title>The Global Catalogue of Microorganisms (GCM) 10K type strain sequencing project: providing services to taxonomists for standard genome sequencing and annotation.</title>
        <authorList>
            <consortium name="The Broad Institute Genomics Platform"/>
            <consortium name="The Broad Institute Genome Sequencing Center for Infectious Disease"/>
            <person name="Wu L."/>
            <person name="Ma J."/>
        </authorList>
    </citation>
    <scope>NUCLEOTIDE SEQUENCE [LARGE SCALE GENOMIC DNA]</scope>
    <source>
        <strain evidence="3">CGMCC 1.8957</strain>
    </source>
</reference>
<accession>A0ABQ3LAE4</accession>
<dbReference type="PANTHER" id="PTHR43792">
    <property type="entry name" value="GNAT FAMILY, PUTATIVE (AFU_ORTHOLOGUE AFUA_3G00765)-RELATED-RELATED"/>
    <property type="match status" value="1"/>
</dbReference>
<sequence length="176" mass="19774">MIETQRLILRGWRERDIAPLHAMGQDPEVMRYLGPPLSIDAAREGHDRMVACQEAHGYCFWAVERRADGAFIGFCGIKPGDSFLEGETEIAWRLARDAWGQGYAREAAEASLVWGWANLAIPRVTAITVPANTRSWGLMERLGMTRVVGGDFDRPDLAVGDPLRRHILYRIDRPTA</sequence>
<dbReference type="RefSeq" id="WP_189675176.1">
    <property type="nucleotide sequence ID" value="NZ_BNAQ01000001.1"/>
</dbReference>
<evidence type="ECO:0000259" key="1">
    <source>
        <dbReference type="PROSITE" id="PS51186"/>
    </source>
</evidence>